<dbReference type="GO" id="GO:0004803">
    <property type="term" value="F:transposase activity"/>
    <property type="evidence" value="ECO:0007669"/>
    <property type="project" value="InterPro"/>
</dbReference>
<organism evidence="1 2">
    <name type="scientific">Capnocytophaga gingivalis</name>
    <dbReference type="NCBI Taxonomy" id="1017"/>
    <lineage>
        <taxon>Bacteria</taxon>
        <taxon>Pseudomonadati</taxon>
        <taxon>Bacteroidota</taxon>
        <taxon>Flavobacteriia</taxon>
        <taxon>Flavobacteriales</taxon>
        <taxon>Flavobacteriaceae</taxon>
        <taxon>Capnocytophaga</taxon>
    </lineage>
</organism>
<proteinExistence type="predicted"/>
<dbReference type="KEGG" id="cgh:CGC50_11000"/>
<dbReference type="PANTHER" id="PTHR33293:SF2">
    <property type="entry name" value="TRANSPOSASE"/>
    <property type="match status" value="1"/>
</dbReference>
<dbReference type="InterPro" id="IPR051354">
    <property type="entry name" value="Transposase_27_IS1"/>
</dbReference>
<accession>A0A250FSY3</accession>
<reference evidence="2" key="1">
    <citation type="submission" date="2017-06" db="EMBL/GenBank/DDBJ databases">
        <title>Capnocytophaga spp. assemblies.</title>
        <authorList>
            <person name="Gulvik C.A."/>
        </authorList>
    </citation>
    <scope>NUCLEOTIDE SEQUENCE [LARGE SCALE GENOMIC DNA]</scope>
    <source>
        <strain evidence="2">H1496</strain>
    </source>
</reference>
<name>A0A250FSY3_9FLAO</name>
<dbReference type="PANTHER" id="PTHR33293">
    <property type="entry name" value="INSERTION ELEMENT IS1 1 PROTEIN INSB-RELATED"/>
    <property type="match status" value="1"/>
</dbReference>
<dbReference type="EMBL" id="CP022386">
    <property type="protein sequence ID" value="ATA88223.1"/>
    <property type="molecule type" value="Genomic_DNA"/>
</dbReference>
<protein>
    <submittedName>
        <fullName evidence="1">Transposase</fullName>
    </submittedName>
</protein>
<dbReference type="NCBIfam" id="NF033558">
    <property type="entry name" value="transpos_IS1"/>
    <property type="match status" value="1"/>
</dbReference>
<dbReference type="Pfam" id="PF03400">
    <property type="entry name" value="DDE_Tnp_IS1"/>
    <property type="match status" value="1"/>
</dbReference>
<gene>
    <name evidence="1" type="ORF">CGC50_11000</name>
</gene>
<dbReference type="OrthoDB" id="1086493at2"/>
<evidence type="ECO:0000313" key="1">
    <source>
        <dbReference type="EMBL" id="ATA88223.1"/>
    </source>
</evidence>
<evidence type="ECO:0000313" key="2">
    <source>
        <dbReference type="Proteomes" id="UP000217250"/>
    </source>
</evidence>
<sequence length="218" mass="25293">MCTHCNNGVTIRYGYTKGGNQRLRCTSCRKTKVQTYKYNAYNLTLDKQIITLSNEGLGIRSIARVLSISTTTLLSRFLRIAESIPAPPITTKSIYEVDEICTFVRNKENKIWIVYTLERTTKNIACFSVGKRTKRTLNVVLKTLLLSKARRVYTDDLRQYKTLLPNTIHKVIRFGTNHIERCNLSLRTHLKRLSRRSICFSKSLKMLNATLKIYFWSQ</sequence>
<dbReference type="GO" id="GO:0006313">
    <property type="term" value="P:DNA transposition"/>
    <property type="evidence" value="ECO:0007669"/>
    <property type="project" value="InterPro"/>
</dbReference>
<dbReference type="AlphaFoldDB" id="A0A250FSY3"/>
<dbReference type="Proteomes" id="UP000217250">
    <property type="component" value="Chromosome"/>
</dbReference>
<dbReference type="GO" id="GO:0003677">
    <property type="term" value="F:DNA binding"/>
    <property type="evidence" value="ECO:0007669"/>
    <property type="project" value="InterPro"/>
</dbReference>
<dbReference type="InterPro" id="IPR005063">
    <property type="entry name" value="Transposase_27"/>
</dbReference>